<comment type="caution">
    <text evidence="1">The sequence shown here is derived from an EMBL/GenBank/DDBJ whole genome shotgun (WGS) entry which is preliminary data.</text>
</comment>
<protein>
    <submittedName>
        <fullName evidence="1">Kinase-like domain</fullName>
    </submittedName>
</protein>
<keyword evidence="1" id="KW-0418">Kinase</keyword>
<proteinExistence type="predicted"/>
<dbReference type="EMBL" id="JAADYS010000247">
    <property type="protein sequence ID" value="KAF4471129.1"/>
    <property type="molecule type" value="Genomic_DNA"/>
</dbReference>
<keyword evidence="2" id="KW-1185">Reference proteome</keyword>
<accession>A0A8H4LPC2</accession>
<dbReference type="GO" id="GO:0016301">
    <property type="term" value="F:kinase activity"/>
    <property type="evidence" value="ECO:0007669"/>
    <property type="project" value="UniProtKB-KW"/>
</dbReference>
<keyword evidence="1" id="KW-0808">Transferase</keyword>
<sequence>MEEINPPNDISITQIDTGDGDGAGIVLDYNGLQVSVSIFSPPSTQQNKQPEISTDILESRIIRLLEQANCAEEIDDDYENILDEVLSVILTAWKHGSNTPTPLPTDTAGNGDLSPHGAAVLTTIEPHKAYSPLAVDEQGSGPAFDDIETVDSLPRYTPKAVSIRETFVQGGSHIVSRVQIDNHSSWLCKACAGARKFLDSNVERELEMSHDIRKACLSSQDALARVPQLRGYIEGPNTGFVIGFLRLDSRETTK</sequence>
<organism evidence="1 2">
    <name type="scientific">Fusarium albosuccineum</name>
    <dbReference type="NCBI Taxonomy" id="1237068"/>
    <lineage>
        <taxon>Eukaryota</taxon>
        <taxon>Fungi</taxon>
        <taxon>Dikarya</taxon>
        <taxon>Ascomycota</taxon>
        <taxon>Pezizomycotina</taxon>
        <taxon>Sordariomycetes</taxon>
        <taxon>Hypocreomycetidae</taxon>
        <taxon>Hypocreales</taxon>
        <taxon>Nectriaceae</taxon>
        <taxon>Fusarium</taxon>
        <taxon>Fusarium decemcellulare species complex</taxon>
    </lineage>
</organism>
<dbReference type="AlphaFoldDB" id="A0A8H4LPC2"/>
<name>A0A8H4LPC2_9HYPO</name>
<evidence type="ECO:0000313" key="1">
    <source>
        <dbReference type="EMBL" id="KAF4471129.1"/>
    </source>
</evidence>
<reference evidence="1 2" key="1">
    <citation type="submission" date="2020-01" db="EMBL/GenBank/DDBJ databases">
        <title>Identification and distribution of gene clusters putatively required for synthesis of sphingolipid metabolism inhibitors in phylogenetically diverse species of the filamentous fungus Fusarium.</title>
        <authorList>
            <person name="Kim H.-S."/>
            <person name="Busman M."/>
            <person name="Brown D.W."/>
            <person name="Divon H."/>
            <person name="Uhlig S."/>
            <person name="Proctor R.H."/>
        </authorList>
    </citation>
    <scope>NUCLEOTIDE SEQUENCE [LARGE SCALE GENOMIC DNA]</scope>
    <source>
        <strain evidence="1 2">NRRL 20459</strain>
    </source>
</reference>
<dbReference type="OrthoDB" id="4062651at2759"/>
<gene>
    <name evidence="1" type="ORF">FALBO_1958</name>
</gene>
<evidence type="ECO:0000313" key="2">
    <source>
        <dbReference type="Proteomes" id="UP000554235"/>
    </source>
</evidence>
<dbReference type="Proteomes" id="UP000554235">
    <property type="component" value="Unassembled WGS sequence"/>
</dbReference>